<dbReference type="GO" id="GO:0035091">
    <property type="term" value="F:phosphatidylinositol binding"/>
    <property type="evidence" value="ECO:0007669"/>
    <property type="project" value="UniProtKB-ARBA"/>
</dbReference>
<dbReference type="FunFam" id="2.60.40.10:FF:000813">
    <property type="entry name" value="Vesicle-associated protein 1-1"/>
    <property type="match status" value="1"/>
</dbReference>
<dbReference type="InterPro" id="IPR016763">
    <property type="entry name" value="VAP"/>
</dbReference>
<dbReference type="GO" id="GO:0140506">
    <property type="term" value="F:endoplasmic reticulum-autophagosome adaptor activity"/>
    <property type="evidence" value="ECO:0007669"/>
    <property type="project" value="UniProtKB-ARBA"/>
</dbReference>
<organism evidence="9 10">
    <name type="scientific">Hermanssonia centrifuga</name>
    <dbReference type="NCBI Taxonomy" id="98765"/>
    <lineage>
        <taxon>Eukaryota</taxon>
        <taxon>Fungi</taxon>
        <taxon>Dikarya</taxon>
        <taxon>Basidiomycota</taxon>
        <taxon>Agaricomycotina</taxon>
        <taxon>Agaricomycetes</taxon>
        <taxon>Polyporales</taxon>
        <taxon>Meruliaceae</taxon>
        <taxon>Hermanssonia</taxon>
    </lineage>
</organism>
<feature type="domain" description="MSP" evidence="8">
    <location>
        <begin position="2"/>
        <end position="123"/>
    </location>
</feature>
<dbReference type="InterPro" id="IPR008962">
    <property type="entry name" value="PapD-like_sf"/>
</dbReference>
<dbReference type="PANTHER" id="PTHR10809">
    <property type="entry name" value="VESICLE-ASSOCIATED MEMBRANE PROTEIN-ASSOCIATED PROTEIN"/>
    <property type="match status" value="1"/>
</dbReference>
<gene>
    <name evidence="9" type="ORF">EW026_g2715</name>
</gene>
<dbReference type="GO" id="GO:0007009">
    <property type="term" value="P:plasma membrane organization"/>
    <property type="evidence" value="ECO:0007669"/>
    <property type="project" value="UniProtKB-ARBA"/>
</dbReference>
<evidence type="ECO:0000256" key="7">
    <source>
        <dbReference type="SAM" id="Phobius"/>
    </source>
</evidence>
<evidence type="ECO:0000259" key="8">
    <source>
        <dbReference type="PROSITE" id="PS50202"/>
    </source>
</evidence>
<proteinExistence type="inferred from homology"/>
<keyword evidence="3 7" id="KW-0812">Transmembrane</keyword>
<feature type="region of interest" description="Disordered" evidence="6">
    <location>
        <begin position="226"/>
        <end position="245"/>
    </location>
</feature>
<dbReference type="GO" id="GO:0061709">
    <property type="term" value="P:reticulophagy"/>
    <property type="evidence" value="ECO:0007669"/>
    <property type="project" value="UniProtKB-ARBA"/>
</dbReference>
<protein>
    <recommendedName>
        <fullName evidence="8">MSP domain-containing protein</fullName>
    </recommendedName>
</protein>
<dbReference type="GO" id="GO:1902647">
    <property type="term" value="P:negative regulation of 1-phosphatidyl-1D-myo-inositol 4,5-bisphosphate biosynthetic process"/>
    <property type="evidence" value="ECO:0007669"/>
    <property type="project" value="UniProtKB-ARBA"/>
</dbReference>
<dbReference type="InterPro" id="IPR000535">
    <property type="entry name" value="MSP_dom"/>
</dbReference>
<dbReference type="PANTHER" id="PTHR10809:SF6">
    <property type="entry name" value="AT11025P-RELATED"/>
    <property type="match status" value="1"/>
</dbReference>
<keyword evidence="4 7" id="KW-1133">Transmembrane helix</keyword>
<dbReference type="GO" id="GO:0001786">
    <property type="term" value="F:phosphatidylserine binding"/>
    <property type="evidence" value="ECO:0007669"/>
    <property type="project" value="UniProtKB-ARBA"/>
</dbReference>
<dbReference type="SUPFAM" id="SSF49354">
    <property type="entry name" value="PapD-like"/>
    <property type="match status" value="1"/>
</dbReference>
<sequence length="343" mass="37252">MSVALNPSNTLGFPRPLTTHVKRTLSITNNNAQPVAFKVKTTAPKLYCVRPNSGRVEPGETAEVSVMLQAMKEEPPLGAKCKDKFLIQSTLITPEKETLPLQDIWSGEPNEEIHSQKIKVAYLPPEGQTVPEEDEHVQPSLFEPAADPSGIHGYETAPRGQNGYGAPPIPEFHDDNMQEHPSDRDIHVSAPSTPPPEVSREPSRRTHESPVEESPVANEAPAVINVNVHHPSPPPPPPQPIPDPTAALQAKLNEANAEILRLRSLISSMPDLSTVQSATATSQATPTELRRRTRALSDDGSTLGPETEVGSYVEEGMMQPEGVPLQIVIVVALGVFITTYLFF</sequence>
<feature type="compositionally biased region" description="Basic and acidic residues" evidence="6">
    <location>
        <begin position="171"/>
        <end position="187"/>
    </location>
</feature>
<evidence type="ECO:0000256" key="1">
    <source>
        <dbReference type="ARBA" id="ARBA00004211"/>
    </source>
</evidence>
<feature type="compositionally biased region" description="Basic and acidic residues" evidence="6">
    <location>
        <begin position="198"/>
        <end position="210"/>
    </location>
</feature>
<feature type="region of interest" description="Disordered" evidence="6">
    <location>
        <begin position="128"/>
        <end position="218"/>
    </location>
</feature>
<feature type="compositionally biased region" description="Pro residues" evidence="6">
    <location>
        <begin position="231"/>
        <end position="243"/>
    </location>
</feature>
<feature type="transmembrane region" description="Helical" evidence="7">
    <location>
        <begin position="323"/>
        <end position="342"/>
    </location>
</feature>
<evidence type="ECO:0000256" key="5">
    <source>
        <dbReference type="ARBA" id="ARBA00023136"/>
    </source>
</evidence>
<dbReference type="GO" id="GO:0005886">
    <property type="term" value="C:plasma membrane"/>
    <property type="evidence" value="ECO:0007669"/>
    <property type="project" value="TreeGrafter"/>
</dbReference>
<dbReference type="GO" id="GO:0051685">
    <property type="term" value="P:maintenance of ER location"/>
    <property type="evidence" value="ECO:0007669"/>
    <property type="project" value="UniProtKB-ARBA"/>
</dbReference>
<evidence type="ECO:0000313" key="10">
    <source>
        <dbReference type="Proteomes" id="UP000309038"/>
    </source>
</evidence>
<dbReference type="GO" id="GO:0090158">
    <property type="term" value="P:endoplasmic reticulum membrane organization"/>
    <property type="evidence" value="ECO:0007669"/>
    <property type="project" value="TreeGrafter"/>
</dbReference>
<comment type="subcellular location">
    <subcellularLocation>
        <location evidence="1">Membrane</location>
        <topology evidence="1">Single-pass type IV membrane protein</topology>
    </subcellularLocation>
</comment>
<dbReference type="Pfam" id="PF00635">
    <property type="entry name" value="Motile_Sperm"/>
    <property type="match status" value="1"/>
</dbReference>
<reference evidence="9 10" key="1">
    <citation type="submission" date="2019-02" db="EMBL/GenBank/DDBJ databases">
        <title>Genome sequencing of the rare red list fungi Phlebia centrifuga.</title>
        <authorList>
            <person name="Buettner E."/>
            <person name="Kellner H."/>
        </authorList>
    </citation>
    <scope>NUCLEOTIDE SEQUENCE [LARGE SCALE GENOMIC DNA]</scope>
    <source>
        <strain evidence="9 10">DSM 108282</strain>
    </source>
</reference>
<dbReference type="GO" id="GO:0061817">
    <property type="term" value="P:endoplasmic reticulum-plasma membrane tethering"/>
    <property type="evidence" value="ECO:0007669"/>
    <property type="project" value="UniProtKB-ARBA"/>
</dbReference>
<dbReference type="AlphaFoldDB" id="A0A4S4KMD9"/>
<dbReference type="Gene3D" id="2.60.40.10">
    <property type="entry name" value="Immunoglobulins"/>
    <property type="match status" value="1"/>
</dbReference>
<dbReference type="PIRSF" id="PIRSF019693">
    <property type="entry name" value="VAMP-associated"/>
    <property type="match status" value="1"/>
</dbReference>
<evidence type="ECO:0000256" key="3">
    <source>
        <dbReference type="ARBA" id="ARBA00022692"/>
    </source>
</evidence>
<evidence type="ECO:0000256" key="4">
    <source>
        <dbReference type="ARBA" id="ARBA00022989"/>
    </source>
</evidence>
<dbReference type="InterPro" id="IPR013783">
    <property type="entry name" value="Ig-like_fold"/>
</dbReference>
<dbReference type="PROSITE" id="PS50202">
    <property type="entry name" value="MSP"/>
    <property type="match status" value="1"/>
</dbReference>
<name>A0A4S4KMD9_9APHY</name>
<comment type="similarity">
    <text evidence="2">Belongs to the VAMP-associated protein (VAP) (TC 9.B.17) family.</text>
</comment>
<keyword evidence="5 7" id="KW-0472">Membrane</keyword>
<comment type="caution">
    <text evidence="9">The sequence shown here is derived from an EMBL/GenBank/DDBJ whole genome shotgun (WGS) entry which is preliminary data.</text>
</comment>
<accession>A0A4S4KMD9</accession>
<dbReference type="GO" id="GO:0033149">
    <property type="term" value="F:FFAT motif binding"/>
    <property type="evidence" value="ECO:0007669"/>
    <property type="project" value="TreeGrafter"/>
</dbReference>
<dbReference type="GO" id="GO:0160219">
    <property type="term" value="C:cortical endoplasmic reticulum membrane"/>
    <property type="evidence" value="ECO:0007669"/>
    <property type="project" value="UniProtKB-ARBA"/>
</dbReference>
<evidence type="ECO:0000256" key="2">
    <source>
        <dbReference type="ARBA" id="ARBA00008932"/>
    </source>
</evidence>
<dbReference type="Proteomes" id="UP000309038">
    <property type="component" value="Unassembled WGS sequence"/>
</dbReference>
<keyword evidence="10" id="KW-1185">Reference proteome</keyword>
<evidence type="ECO:0000256" key="6">
    <source>
        <dbReference type="SAM" id="MobiDB-lite"/>
    </source>
</evidence>
<evidence type="ECO:0000313" key="9">
    <source>
        <dbReference type="EMBL" id="THG99668.1"/>
    </source>
</evidence>
<dbReference type="GO" id="GO:0160214">
    <property type="term" value="F:endoplasmic reticulum-plasma membrane adaptor activity"/>
    <property type="evidence" value="ECO:0007669"/>
    <property type="project" value="UniProtKB-ARBA"/>
</dbReference>
<dbReference type="EMBL" id="SGPJ01000072">
    <property type="protein sequence ID" value="THG99668.1"/>
    <property type="molecule type" value="Genomic_DNA"/>
</dbReference>